<dbReference type="SUPFAM" id="SSF56214">
    <property type="entry name" value="4'-phosphopantetheinyl transferase"/>
    <property type="match status" value="2"/>
</dbReference>
<dbReference type="GO" id="GO:0005829">
    <property type="term" value="C:cytosol"/>
    <property type="evidence" value="ECO:0007669"/>
    <property type="project" value="TreeGrafter"/>
</dbReference>
<comment type="caution">
    <text evidence="5">The sequence shown here is derived from an EMBL/GenBank/DDBJ whole genome shotgun (WGS) entry which is preliminary data.</text>
</comment>
<evidence type="ECO:0000313" key="6">
    <source>
        <dbReference type="Proteomes" id="UP000253094"/>
    </source>
</evidence>
<organism evidence="5 6">
    <name type="scientific">Sphaerisporangium album</name>
    <dbReference type="NCBI Taxonomy" id="509200"/>
    <lineage>
        <taxon>Bacteria</taxon>
        <taxon>Bacillati</taxon>
        <taxon>Actinomycetota</taxon>
        <taxon>Actinomycetes</taxon>
        <taxon>Streptosporangiales</taxon>
        <taxon>Streptosporangiaceae</taxon>
        <taxon>Sphaerisporangium</taxon>
    </lineage>
</organism>
<dbReference type="PANTHER" id="PTHR12215">
    <property type="entry name" value="PHOSPHOPANTETHEINE TRANSFERASE"/>
    <property type="match status" value="1"/>
</dbReference>
<dbReference type="GO" id="GO:0008897">
    <property type="term" value="F:holo-[acyl-carrier-protein] synthase activity"/>
    <property type="evidence" value="ECO:0007669"/>
    <property type="project" value="InterPro"/>
</dbReference>
<dbReference type="InterPro" id="IPR037143">
    <property type="entry name" value="4-PPantetheinyl_Trfase_dom_sf"/>
</dbReference>
<proteinExistence type="inferred from homology"/>
<gene>
    <name evidence="5" type="ORF">DQ384_29075</name>
</gene>
<dbReference type="OrthoDB" id="190168at2"/>
<dbReference type="PANTHER" id="PTHR12215:SF10">
    <property type="entry name" value="L-AMINOADIPATE-SEMIALDEHYDE DEHYDROGENASE-PHOSPHOPANTETHEINYL TRANSFERASE"/>
    <property type="match status" value="1"/>
</dbReference>
<reference evidence="5 6" key="1">
    <citation type="submission" date="2018-06" db="EMBL/GenBank/DDBJ databases">
        <title>Sphaerisporangium craniellae sp. nov., isolated from a marine sponge in the South China Sea.</title>
        <authorList>
            <person name="Li L."/>
        </authorList>
    </citation>
    <scope>NUCLEOTIDE SEQUENCE [LARGE SCALE GENOMIC DNA]</scope>
    <source>
        <strain evidence="5 6">CCTCC AA 208026</strain>
    </source>
</reference>
<evidence type="ECO:0000256" key="2">
    <source>
        <dbReference type="ARBA" id="ARBA00022679"/>
    </source>
</evidence>
<dbReference type="Proteomes" id="UP000253094">
    <property type="component" value="Unassembled WGS sequence"/>
</dbReference>
<dbReference type="InterPro" id="IPR008278">
    <property type="entry name" value="4-PPantetheinyl_Trfase_dom"/>
</dbReference>
<name>A0A367F805_9ACTN</name>
<feature type="domain" description="4'-phosphopantetheinyl transferase" evidence="4">
    <location>
        <begin position="138"/>
        <end position="212"/>
    </location>
</feature>
<dbReference type="InterPro" id="IPR050559">
    <property type="entry name" value="P-Pant_transferase_sf"/>
</dbReference>
<keyword evidence="2" id="KW-0808">Transferase</keyword>
<dbReference type="GO" id="GO:0019878">
    <property type="term" value="P:lysine biosynthetic process via aminoadipic acid"/>
    <property type="evidence" value="ECO:0007669"/>
    <property type="project" value="TreeGrafter"/>
</dbReference>
<sequence>MRTSKGPEAATGHAVATNPSTSGPQARAVTTDGTAELWLVPVRPNIDWPDLLDEAEQVQAANFVVEQTRLTFITSRVVQRLVGARYLRRPPESLTIERTCEHCGKADLGRPRFPGAPFDYSVSHTADWMLVAVIGRGRIGVDIESHHSLRDVEGFARRTLTPDETAAFNRMTEPGRTRWFFQVWTRKEAAMKVSGLGLRVGPDQLDVRGSTATVESVPGWPSSPVWLYDVDLDQLQGPPWHSVSLASTVPVTAIVVGDPAELPGYPPADPGLLAER</sequence>
<dbReference type="Pfam" id="PF01648">
    <property type="entry name" value="ACPS"/>
    <property type="match status" value="1"/>
</dbReference>
<dbReference type="AlphaFoldDB" id="A0A367F805"/>
<dbReference type="Gene3D" id="3.90.470.20">
    <property type="entry name" value="4'-phosphopantetheinyl transferase domain"/>
    <property type="match status" value="1"/>
</dbReference>
<evidence type="ECO:0000259" key="4">
    <source>
        <dbReference type="Pfam" id="PF01648"/>
    </source>
</evidence>
<protein>
    <recommendedName>
        <fullName evidence="4">4'-phosphopantetheinyl transferase domain-containing protein</fullName>
    </recommendedName>
</protein>
<dbReference type="GO" id="GO:0000287">
    <property type="term" value="F:magnesium ion binding"/>
    <property type="evidence" value="ECO:0007669"/>
    <property type="project" value="InterPro"/>
</dbReference>
<evidence type="ECO:0000256" key="3">
    <source>
        <dbReference type="SAM" id="MobiDB-lite"/>
    </source>
</evidence>
<evidence type="ECO:0000256" key="1">
    <source>
        <dbReference type="ARBA" id="ARBA00010990"/>
    </source>
</evidence>
<dbReference type="RefSeq" id="WP_114032071.1">
    <property type="nucleotide sequence ID" value="NZ_QOIL01000019.1"/>
</dbReference>
<comment type="similarity">
    <text evidence="1">Belongs to the P-Pant transferase superfamily. Gsp/Sfp/HetI/AcpT family.</text>
</comment>
<feature type="region of interest" description="Disordered" evidence="3">
    <location>
        <begin position="1"/>
        <end position="27"/>
    </location>
</feature>
<dbReference type="EMBL" id="QOIL01000019">
    <property type="protein sequence ID" value="RCG26498.1"/>
    <property type="molecule type" value="Genomic_DNA"/>
</dbReference>
<accession>A0A367F805</accession>
<keyword evidence="6" id="KW-1185">Reference proteome</keyword>
<evidence type="ECO:0000313" key="5">
    <source>
        <dbReference type="EMBL" id="RCG26498.1"/>
    </source>
</evidence>